<accession>A0A4R0RG15</accession>
<dbReference type="EMBL" id="RWJN01000282">
    <property type="protein sequence ID" value="TCD63679.1"/>
    <property type="molecule type" value="Genomic_DNA"/>
</dbReference>
<evidence type="ECO:0000313" key="6">
    <source>
        <dbReference type="EMBL" id="TCD63679.1"/>
    </source>
</evidence>
<dbReference type="STRING" id="92696.A0A4R0RG15"/>
<dbReference type="Pfam" id="PF00011">
    <property type="entry name" value="HSP20"/>
    <property type="match status" value="1"/>
</dbReference>
<dbReference type="CDD" id="cd06464">
    <property type="entry name" value="ACD_sHsps-like"/>
    <property type="match status" value="1"/>
</dbReference>
<evidence type="ECO:0000256" key="2">
    <source>
        <dbReference type="PROSITE-ProRule" id="PRU00285"/>
    </source>
</evidence>
<dbReference type="PANTHER" id="PTHR11527">
    <property type="entry name" value="HEAT-SHOCK PROTEIN 20 FAMILY MEMBER"/>
    <property type="match status" value="1"/>
</dbReference>
<feature type="domain" description="SHSP" evidence="5">
    <location>
        <begin position="45"/>
        <end position="193"/>
    </location>
</feature>
<comment type="caution">
    <text evidence="6">The sequence shown here is derived from an EMBL/GenBank/DDBJ whole genome shotgun (WGS) entry which is preliminary data.</text>
</comment>
<gene>
    <name evidence="6" type="ORF">EIP91_005123</name>
</gene>
<dbReference type="Gene3D" id="2.60.40.790">
    <property type="match status" value="1"/>
</dbReference>
<reference evidence="6 7" key="1">
    <citation type="submission" date="2018-11" db="EMBL/GenBank/DDBJ databases">
        <title>Genome assembly of Steccherinum ochraceum LE-BIN_3174, the white-rot fungus of the Steccherinaceae family (The Residual Polyporoid clade, Polyporales, Basidiomycota).</title>
        <authorList>
            <person name="Fedorova T.V."/>
            <person name="Glazunova O.A."/>
            <person name="Landesman E.O."/>
            <person name="Moiseenko K.V."/>
            <person name="Psurtseva N.V."/>
            <person name="Savinova O.S."/>
            <person name="Shakhova N.V."/>
            <person name="Tyazhelova T.V."/>
            <person name="Vasina D.V."/>
        </authorList>
    </citation>
    <scope>NUCLEOTIDE SEQUENCE [LARGE SCALE GENOMIC DNA]</scope>
    <source>
        <strain evidence="6 7">LE-BIN_3174</strain>
    </source>
</reference>
<dbReference type="Proteomes" id="UP000292702">
    <property type="component" value="Unassembled WGS sequence"/>
</dbReference>
<name>A0A4R0RG15_9APHY</name>
<evidence type="ECO:0000313" key="7">
    <source>
        <dbReference type="Proteomes" id="UP000292702"/>
    </source>
</evidence>
<dbReference type="InterPro" id="IPR008978">
    <property type="entry name" value="HSP20-like_chaperone"/>
</dbReference>
<feature type="compositionally biased region" description="Polar residues" evidence="4">
    <location>
        <begin position="125"/>
        <end position="144"/>
    </location>
</feature>
<dbReference type="PROSITE" id="PS01031">
    <property type="entry name" value="SHSP"/>
    <property type="match status" value="1"/>
</dbReference>
<proteinExistence type="inferred from homology"/>
<sequence>MSLTRQFLHDIRPLFRLLEEPFGRSPAFLPYNGRTRSLFDDPFFHSPSSLRPAVDVTEEGNNYIVEAELPGVKKENVEVRIGDGGRSVTIEGKIVNRRAGPQEGENVVQNTAAPQEDAAAPTANGDSNAVTQAPSQNEISTERSFVGSSTFTRTVWLPRQVDSNNVSAKLNDGILTVTVAKAEDPASVNIPVQ</sequence>
<protein>
    <recommendedName>
        <fullName evidence="5">SHSP domain-containing protein</fullName>
    </recommendedName>
</protein>
<comment type="similarity">
    <text evidence="2 3">Belongs to the small heat shock protein (HSP20) family.</text>
</comment>
<dbReference type="SUPFAM" id="SSF49764">
    <property type="entry name" value="HSP20-like chaperones"/>
    <property type="match status" value="1"/>
</dbReference>
<evidence type="ECO:0000256" key="1">
    <source>
        <dbReference type="ARBA" id="ARBA00023016"/>
    </source>
</evidence>
<evidence type="ECO:0000256" key="3">
    <source>
        <dbReference type="RuleBase" id="RU003616"/>
    </source>
</evidence>
<evidence type="ECO:0000256" key="4">
    <source>
        <dbReference type="SAM" id="MobiDB-lite"/>
    </source>
</evidence>
<dbReference type="AlphaFoldDB" id="A0A4R0RG15"/>
<keyword evidence="7" id="KW-1185">Reference proteome</keyword>
<dbReference type="OrthoDB" id="1431247at2759"/>
<feature type="region of interest" description="Disordered" evidence="4">
    <location>
        <begin position="116"/>
        <end position="144"/>
    </location>
</feature>
<keyword evidence="1" id="KW-0346">Stress response</keyword>
<organism evidence="6 7">
    <name type="scientific">Steccherinum ochraceum</name>
    <dbReference type="NCBI Taxonomy" id="92696"/>
    <lineage>
        <taxon>Eukaryota</taxon>
        <taxon>Fungi</taxon>
        <taxon>Dikarya</taxon>
        <taxon>Basidiomycota</taxon>
        <taxon>Agaricomycotina</taxon>
        <taxon>Agaricomycetes</taxon>
        <taxon>Polyporales</taxon>
        <taxon>Steccherinaceae</taxon>
        <taxon>Steccherinum</taxon>
    </lineage>
</organism>
<dbReference type="InterPro" id="IPR002068">
    <property type="entry name" value="A-crystallin/Hsp20_dom"/>
</dbReference>
<dbReference type="InterPro" id="IPR031107">
    <property type="entry name" value="Small_HSP"/>
</dbReference>
<evidence type="ECO:0000259" key="5">
    <source>
        <dbReference type="PROSITE" id="PS01031"/>
    </source>
</evidence>